<evidence type="ECO:0000313" key="1">
    <source>
        <dbReference type="EMBL" id="QPQ56242.1"/>
    </source>
</evidence>
<dbReference type="SUPFAM" id="SSF75169">
    <property type="entry name" value="DsrEFH-like"/>
    <property type="match status" value="1"/>
</dbReference>
<keyword evidence="2" id="KW-1185">Reference proteome</keyword>
<accession>A0A7T2LNJ0</accession>
<reference evidence="1 2" key="1">
    <citation type="submission" date="2020-11" db="EMBL/GenBank/DDBJ databases">
        <title>Genome seq and assembly of Sphingosinicella sp.</title>
        <authorList>
            <person name="Chhetri G."/>
        </authorList>
    </citation>
    <scope>NUCLEOTIDE SEQUENCE [LARGE SCALE GENOMIC DNA]</scope>
    <source>
        <strain evidence="1 2">UDD2</strain>
    </source>
</reference>
<sequence length="118" mass="11743">MRPLTVIVAGPDPARFHAALSLAAAAAALDRPVRLFLQAEAVALLRAPIAAPGDAAYAKAGMPVLAALLEEAQALGVAVTACQSGLALAEMTAAALPPEVDTGGLIEALAGHPEIAVF</sequence>
<dbReference type="AlphaFoldDB" id="A0A7T2LNJ0"/>
<proteinExistence type="predicted"/>
<dbReference type="Pfam" id="PF02635">
    <property type="entry name" value="DsrE"/>
    <property type="match status" value="1"/>
</dbReference>
<dbReference type="Proteomes" id="UP000594873">
    <property type="component" value="Chromosome"/>
</dbReference>
<dbReference type="InterPro" id="IPR027396">
    <property type="entry name" value="DsrEFH-like"/>
</dbReference>
<dbReference type="InterPro" id="IPR003787">
    <property type="entry name" value="Sulphur_relay_DsrE/F-like"/>
</dbReference>
<protein>
    <submittedName>
        <fullName evidence="1">DsrE family protein</fullName>
    </submittedName>
</protein>
<evidence type="ECO:0000313" key="2">
    <source>
        <dbReference type="Proteomes" id="UP000594873"/>
    </source>
</evidence>
<dbReference type="Gene3D" id="3.40.1260.10">
    <property type="entry name" value="DsrEFH-like"/>
    <property type="match status" value="1"/>
</dbReference>
<gene>
    <name evidence="1" type="ORF">IC614_04965</name>
</gene>
<name>A0A7T2LNJ0_9SPHN</name>
<dbReference type="EMBL" id="CP065592">
    <property type="protein sequence ID" value="QPQ56242.1"/>
    <property type="molecule type" value="Genomic_DNA"/>
</dbReference>
<dbReference type="KEGG" id="sflv:IC614_04965"/>
<organism evidence="1 2">
    <name type="scientific">Allosphingosinicella flava</name>
    <dbReference type="NCBI Taxonomy" id="2771430"/>
    <lineage>
        <taxon>Bacteria</taxon>
        <taxon>Pseudomonadati</taxon>
        <taxon>Pseudomonadota</taxon>
        <taxon>Alphaproteobacteria</taxon>
        <taxon>Sphingomonadales</taxon>
        <taxon>Sphingomonadaceae</taxon>
        <taxon>Allosphingosinicella</taxon>
    </lineage>
</organism>